<name>A0A4Y2S9C3_ARAVE</name>
<feature type="compositionally biased region" description="Basic and acidic residues" evidence="1">
    <location>
        <begin position="133"/>
        <end position="152"/>
    </location>
</feature>
<keyword evidence="3" id="KW-1185">Reference proteome</keyword>
<dbReference type="AlphaFoldDB" id="A0A4Y2S9C3"/>
<accession>A0A4Y2S9C3</accession>
<dbReference type="Proteomes" id="UP000499080">
    <property type="component" value="Unassembled WGS sequence"/>
</dbReference>
<proteinExistence type="predicted"/>
<reference evidence="2 3" key="1">
    <citation type="journal article" date="2019" name="Sci. Rep.">
        <title>Orb-weaving spider Araneus ventricosus genome elucidates the spidroin gene catalogue.</title>
        <authorList>
            <person name="Kono N."/>
            <person name="Nakamura H."/>
            <person name="Ohtoshi R."/>
            <person name="Moran D.A.P."/>
            <person name="Shinohara A."/>
            <person name="Yoshida Y."/>
            <person name="Fujiwara M."/>
            <person name="Mori M."/>
            <person name="Tomita M."/>
            <person name="Arakawa K."/>
        </authorList>
    </citation>
    <scope>NUCLEOTIDE SEQUENCE [LARGE SCALE GENOMIC DNA]</scope>
</reference>
<evidence type="ECO:0000256" key="1">
    <source>
        <dbReference type="SAM" id="MobiDB-lite"/>
    </source>
</evidence>
<feature type="region of interest" description="Disordered" evidence="1">
    <location>
        <begin position="133"/>
        <end position="155"/>
    </location>
</feature>
<comment type="caution">
    <text evidence="2">The sequence shown here is derived from an EMBL/GenBank/DDBJ whole genome shotgun (WGS) entry which is preliminary data.</text>
</comment>
<organism evidence="2 3">
    <name type="scientific">Araneus ventricosus</name>
    <name type="common">Orbweaver spider</name>
    <name type="synonym">Epeira ventricosa</name>
    <dbReference type="NCBI Taxonomy" id="182803"/>
    <lineage>
        <taxon>Eukaryota</taxon>
        <taxon>Metazoa</taxon>
        <taxon>Ecdysozoa</taxon>
        <taxon>Arthropoda</taxon>
        <taxon>Chelicerata</taxon>
        <taxon>Arachnida</taxon>
        <taxon>Araneae</taxon>
        <taxon>Araneomorphae</taxon>
        <taxon>Entelegynae</taxon>
        <taxon>Araneoidea</taxon>
        <taxon>Araneidae</taxon>
        <taxon>Araneus</taxon>
    </lineage>
</organism>
<gene>
    <name evidence="2" type="ORF">AVEN_57373_1</name>
</gene>
<protein>
    <submittedName>
        <fullName evidence="2">Uncharacterized protein</fullName>
    </submittedName>
</protein>
<evidence type="ECO:0000313" key="2">
    <source>
        <dbReference type="EMBL" id="GBN83865.1"/>
    </source>
</evidence>
<sequence length="212" mass="24362">MAAASAFDCIEFFLEVIHEPGSHLKVNVASSGDEVPDYLKIHTIHVQDRLLRNPDTFHDYFNISPHLCRFSAIEWEGKIQRTSQTVQDLEGLKKILQKSSEVYGVWGTKQLDFFKPFLKKVLDISSEITKDVVRKKSDPRETATDGESKDSDPDACQLPMTTLQLFQHIVLRQNEPEGHYSMESEQEIQTYIEEVVWKSFMGYEGCFVKENA</sequence>
<dbReference type="EMBL" id="BGPR01020120">
    <property type="protein sequence ID" value="GBN83865.1"/>
    <property type="molecule type" value="Genomic_DNA"/>
</dbReference>
<evidence type="ECO:0000313" key="3">
    <source>
        <dbReference type="Proteomes" id="UP000499080"/>
    </source>
</evidence>